<feature type="compositionally biased region" description="Polar residues" evidence="1">
    <location>
        <begin position="170"/>
        <end position="189"/>
    </location>
</feature>
<feature type="compositionally biased region" description="Low complexity" evidence="1">
    <location>
        <begin position="246"/>
        <end position="267"/>
    </location>
</feature>
<keyword evidence="3" id="KW-1185">Reference proteome</keyword>
<feature type="compositionally biased region" description="Low complexity" evidence="1">
    <location>
        <begin position="73"/>
        <end position="88"/>
    </location>
</feature>
<evidence type="ECO:0000313" key="3">
    <source>
        <dbReference type="Proteomes" id="UP000250043"/>
    </source>
</evidence>
<feature type="compositionally biased region" description="Basic and acidic residues" evidence="1">
    <location>
        <begin position="271"/>
        <end position="287"/>
    </location>
</feature>
<name>A0A8E2DUC4_9APHY</name>
<gene>
    <name evidence="2" type="ORF">OBBRIDRAFT_446519</name>
</gene>
<feature type="region of interest" description="Disordered" evidence="1">
    <location>
        <begin position="58"/>
        <end position="158"/>
    </location>
</feature>
<feature type="compositionally biased region" description="Basic and acidic residues" evidence="1">
    <location>
        <begin position="501"/>
        <end position="515"/>
    </location>
</feature>
<feature type="region of interest" description="Disordered" evidence="1">
    <location>
        <begin position="170"/>
        <end position="409"/>
    </location>
</feature>
<protein>
    <submittedName>
        <fullName evidence="2">Uncharacterized protein</fullName>
    </submittedName>
</protein>
<feature type="compositionally biased region" description="Low complexity" evidence="1">
    <location>
        <begin position="391"/>
        <end position="403"/>
    </location>
</feature>
<evidence type="ECO:0000313" key="2">
    <source>
        <dbReference type="EMBL" id="OCH95955.1"/>
    </source>
</evidence>
<dbReference type="AlphaFoldDB" id="A0A8E2DUC4"/>
<dbReference type="OrthoDB" id="342024at2759"/>
<feature type="compositionally biased region" description="Basic residues" evidence="1">
    <location>
        <begin position="580"/>
        <end position="589"/>
    </location>
</feature>
<sequence length="642" mass="67439">MAAGEGPVSSSGRSNVPLIRLAQPQEVIEIEEVFEYDEESFHGGRFSPALSVILERSERTESTADYTPRQDQARSLASRAASSVTTTTDYGQVIPRLPMDPNAITPSPPLSALQRLSSHEPAPSATPTESRTSSSSSIQKAPSMPVPPVDTLPEIPDSKSSLYARVGVTGTSQASLLTKRSAARQTDAGTNGEKKSKLASLASSRRSSAAASSVSSVTPSSVSSRTYSVGSSSVVTYPPLRPSSASMLSLQQPDDQSSTTDESSMSSHVRRAIDTAMKMEELDRAAARAEPSSGSITPTPRAPAQRSRDIPLLVPPPSSPPTHARAPAPAPPSSSRLSQLSQRRSAPVTAPSSSSIRSAAPSSASPAPSRLKSDTPVEPASPAQSGRQPSKLAKLAQAKAQQAHRYPVAKPTVAEGLSHGLITHRSHTEYITPIANGPTATTAITTTYQSLGGLLPISRSGLPSAILRTTQSVPAASLKATPPAAEPKQSKLAMKSRKAQRKPEPEPEPVDERSPVEMAMFAPKPSRTRALPSAFASVLSDEHPLTPVEDKLGSGKRGESRRSRTREQRGEATSPEREKRRASRQKRTSMAHVPPPSSRGFAFDVPSPDDAVFSARQGTALGSRSVPAGSHPSRAVAAGVSA</sequence>
<reference evidence="2 3" key="1">
    <citation type="submission" date="2016-07" db="EMBL/GenBank/DDBJ databases">
        <title>Draft genome of the white-rot fungus Obba rivulosa 3A-2.</title>
        <authorList>
            <consortium name="DOE Joint Genome Institute"/>
            <person name="Miettinen O."/>
            <person name="Riley R."/>
            <person name="Acob R."/>
            <person name="Barry K."/>
            <person name="Cullen D."/>
            <person name="De Vries R."/>
            <person name="Hainaut M."/>
            <person name="Hatakka A."/>
            <person name="Henrissat B."/>
            <person name="Hilden K."/>
            <person name="Kuo R."/>
            <person name="Labutti K."/>
            <person name="Lipzen A."/>
            <person name="Makela M.R."/>
            <person name="Sandor L."/>
            <person name="Spatafora J.W."/>
            <person name="Grigoriev I.V."/>
            <person name="Hibbett D.S."/>
        </authorList>
    </citation>
    <scope>NUCLEOTIDE SEQUENCE [LARGE SCALE GENOMIC DNA]</scope>
    <source>
        <strain evidence="2 3">3A-2</strain>
    </source>
</reference>
<feature type="compositionally biased region" description="Basic and acidic residues" evidence="1">
    <location>
        <begin position="540"/>
        <end position="579"/>
    </location>
</feature>
<dbReference type="Proteomes" id="UP000250043">
    <property type="component" value="Unassembled WGS sequence"/>
</dbReference>
<feature type="compositionally biased region" description="Low complexity" evidence="1">
    <location>
        <begin position="199"/>
        <end position="236"/>
    </location>
</feature>
<proteinExistence type="predicted"/>
<feature type="region of interest" description="Disordered" evidence="1">
    <location>
        <begin position="477"/>
        <end position="642"/>
    </location>
</feature>
<dbReference type="EMBL" id="KV722333">
    <property type="protein sequence ID" value="OCH95955.1"/>
    <property type="molecule type" value="Genomic_DNA"/>
</dbReference>
<organism evidence="2 3">
    <name type="scientific">Obba rivulosa</name>
    <dbReference type="NCBI Taxonomy" id="1052685"/>
    <lineage>
        <taxon>Eukaryota</taxon>
        <taxon>Fungi</taxon>
        <taxon>Dikarya</taxon>
        <taxon>Basidiomycota</taxon>
        <taxon>Agaricomycotina</taxon>
        <taxon>Agaricomycetes</taxon>
        <taxon>Polyporales</taxon>
        <taxon>Gelatoporiaceae</taxon>
        <taxon>Obba</taxon>
    </lineage>
</organism>
<feature type="compositionally biased region" description="Low complexity" evidence="1">
    <location>
        <begin position="121"/>
        <end position="137"/>
    </location>
</feature>
<feature type="compositionally biased region" description="Low complexity" evidence="1">
    <location>
        <begin position="321"/>
        <end position="369"/>
    </location>
</feature>
<accession>A0A8E2DUC4</accession>
<evidence type="ECO:0000256" key="1">
    <source>
        <dbReference type="SAM" id="MobiDB-lite"/>
    </source>
</evidence>